<dbReference type="AlphaFoldDB" id="A0A4R6G5F8"/>
<dbReference type="EMBL" id="SNWF01000005">
    <property type="protein sequence ID" value="TDN89677.1"/>
    <property type="molecule type" value="Genomic_DNA"/>
</dbReference>
<proteinExistence type="predicted"/>
<evidence type="ECO:0000313" key="2">
    <source>
        <dbReference type="Proteomes" id="UP000294737"/>
    </source>
</evidence>
<organism evidence="1 2">
    <name type="scientific">Herminiimonas fonticola</name>
    <dbReference type="NCBI Taxonomy" id="303380"/>
    <lineage>
        <taxon>Bacteria</taxon>
        <taxon>Pseudomonadati</taxon>
        <taxon>Pseudomonadota</taxon>
        <taxon>Betaproteobacteria</taxon>
        <taxon>Burkholderiales</taxon>
        <taxon>Oxalobacteraceae</taxon>
        <taxon>Herminiimonas</taxon>
    </lineage>
</organism>
<evidence type="ECO:0000313" key="1">
    <source>
        <dbReference type="EMBL" id="TDN89677.1"/>
    </source>
</evidence>
<accession>A0A4R6G5F8</accession>
<sequence length="476" mass="54928">MTMPYFVDVSSSLHEKILNEGRRENVINVEIYSDDPDDHVLVDRYWAMNEDGKFKENVADLLPYKEIKNIHQLTQHISQVSQAWDRNQTCSHCEGFHQVFVRADIRRTLQKLKTRCVDCRNLEEENQRAEKLRLRERLEKLTEENLATDHDYSEISDDAALILLALHQAINPRLLSGTFMYRDCINLTPSDSDFFIDKLRNSQILLSHYLAAKEGTYSMNGDEIWHYPAQACFFLVPDSKLGRSENALSILENRDYTDHLALRNLWLDYAVADCHRYLLDQCIDYDFQLEEEESKQMKSIFRTALEIHSVSELWSMVWKIVKDAASLSQRTYSNSRKASATIPGKAQRFLEKVSKGENTLKQWARREQHPEGTLGQVFWDYFSIDATTTGSEVFRIFDVVIPSSDEVGLLILPSKELMAKARADGIEAEVLICLAGFIRQGLSVVDAIREVLQQYSQLGLPQESEINEEREDLGDD</sequence>
<name>A0A4R6G5F8_9BURK</name>
<comment type="caution">
    <text evidence="1">The sequence shown here is derived from an EMBL/GenBank/DDBJ whole genome shotgun (WGS) entry which is preliminary data.</text>
</comment>
<keyword evidence="2" id="KW-1185">Reference proteome</keyword>
<gene>
    <name evidence="1" type="ORF">EV677_1737</name>
</gene>
<reference evidence="1 2" key="1">
    <citation type="submission" date="2019-03" db="EMBL/GenBank/DDBJ databases">
        <title>Genomic Encyclopedia of Type Strains, Phase IV (KMG-IV): sequencing the most valuable type-strain genomes for metagenomic binning, comparative biology and taxonomic classification.</title>
        <authorList>
            <person name="Goeker M."/>
        </authorList>
    </citation>
    <scope>NUCLEOTIDE SEQUENCE [LARGE SCALE GENOMIC DNA]</scope>
    <source>
        <strain evidence="1 2">DSM 18555</strain>
    </source>
</reference>
<dbReference type="Proteomes" id="UP000294737">
    <property type="component" value="Unassembled WGS sequence"/>
</dbReference>
<protein>
    <submittedName>
        <fullName evidence="1">Uncharacterized protein</fullName>
    </submittedName>
</protein>